<dbReference type="GO" id="GO:0016887">
    <property type="term" value="F:ATP hydrolysis activity"/>
    <property type="evidence" value="ECO:0007669"/>
    <property type="project" value="InterPro"/>
</dbReference>
<evidence type="ECO:0000259" key="5">
    <source>
        <dbReference type="PROSITE" id="PS50893"/>
    </source>
</evidence>
<dbReference type="InterPro" id="IPR050153">
    <property type="entry name" value="Metal_Ion_Import_ABC"/>
</dbReference>
<dbReference type="AlphaFoldDB" id="A0A3D9L1H2"/>
<dbReference type="OrthoDB" id="9789994at2"/>
<keyword evidence="3" id="KW-0547">Nucleotide-binding</keyword>
<keyword evidence="2" id="KW-0813">Transport</keyword>
<reference evidence="6 7" key="1">
    <citation type="submission" date="2018-07" db="EMBL/GenBank/DDBJ databases">
        <title>Genomic Encyclopedia of Type Strains, Phase IV (KMG-IV): sequencing the most valuable type-strain genomes for metagenomic binning, comparative biology and taxonomic classification.</title>
        <authorList>
            <person name="Goeker M."/>
        </authorList>
    </citation>
    <scope>NUCLEOTIDE SEQUENCE [LARGE SCALE GENOMIC DNA]</scope>
    <source>
        <strain evidence="6 7">DSM 4134</strain>
    </source>
</reference>
<evidence type="ECO:0000256" key="3">
    <source>
        <dbReference type="ARBA" id="ARBA00022741"/>
    </source>
</evidence>
<dbReference type="PROSITE" id="PS50893">
    <property type="entry name" value="ABC_TRANSPORTER_2"/>
    <property type="match status" value="1"/>
</dbReference>
<dbReference type="InterPro" id="IPR027417">
    <property type="entry name" value="P-loop_NTPase"/>
</dbReference>
<dbReference type="EMBL" id="QREG01000014">
    <property type="protein sequence ID" value="RED96680.1"/>
    <property type="molecule type" value="Genomic_DNA"/>
</dbReference>
<evidence type="ECO:0000313" key="7">
    <source>
        <dbReference type="Proteomes" id="UP000256779"/>
    </source>
</evidence>
<comment type="similarity">
    <text evidence="1">Belongs to the ABC transporter superfamily.</text>
</comment>
<dbReference type="Proteomes" id="UP000256779">
    <property type="component" value="Unassembled WGS sequence"/>
</dbReference>
<evidence type="ECO:0000313" key="6">
    <source>
        <dbReference type="EMBL" id="RED96680.1"/>
    </source>
</evidence>
<organism evidence="6 7">
    <name type="scientific">Marinoscillum furvescens DSM 4134</name>
    <dbReference type="NCBI Taxonomy" id="1122208"/>
    <lineage>
        <taxon>Bacteria</taxon>
        <taxon>Pseudomonadati</taxon>
        <taxon>Bacteroidota</taxon>
        <taxon>Cytophagia</taxon>
        <taxon>Cytophagales</taxon>
        <taxon>Reichenbachiellaceae</taxon>
        <taxon>Marinoscillum</taxon>
    </lineage>
</organism>
<evidence type="ECO:0000256" key="4">
    <source>
        <dbReference type="ARBA" id="ARBA00022840"/>
    </source>
</evidence>
<dbReference type="Pfam" id="PF00005">
    <property type="entry name" value="ABC_tran"/>
    <property type="match status" value="1"/>
</dbReference>
<dbReference type="PANTHER" id="PTHR42734">
    <property type="entry name" value="METAL TRANSPORT SYSTEM ATP-BINDING PROTEIN TM_0124-RELATED"/>
    <property type="match status" value="1"/>
</dbReference>
<comment type="caution">
    <text evidence="6">The sequence shown here is derived from an EMBL/GenBank/DDBJ whole genome shotgun (WGS) entry which is preliminary data.</text>
</comment>
<dbReference type="RefSeq" id="WP_115868961.1">
    <property type="nucleotide sequence ID" value="NZ_QREG01000014.1"/>
</dbReference>
<protein>
    <submittedName>
        <fullName evidence="6">Molybdate transport system ATP-binding protein</fullName>
    </submittedName>
</protein>
<keyword evidence="4 6" id="KW-0067">ATP-binding</keyword>
<dbReference type="SUPFAM" id="SSF52540">
    <property type="entry name" value="P-loop containing nucleoside triphosphate hydrolases"/>
    <property type="match status" value="2"/>
</dbReference>
<dbReference type="InterPro" id="IPR003593">
    <property type="entry name" value="AAA+_ATPase"/>
</dbReference>
<dbReference type="SMART" id="SM00382">
    <property type="entry name" value="AAA"/>
    <property type="match status" value="2"/>
</dbReference>
<dbReference type="PANTHER" id="PTHR42734:SF17">
    <property type="entry name" value="METAL TRANSPORT SYSTEM ATP-BINDING PROTEIN TM_0124-RELATED"/>
    <property type="match status" value="1"/>
</dbReference>
<accession>A0A3D9L1H2</accession>
<feature type="domain" description="ABC transporter" evidence="5">
    <location>
        <begin position="182"/>
        <end position="404"/>
    </location>
</feature>
<proteinExistence type="inferred from homology"/>
<keyword evidence="7" id="KW-1185">Reference proteome</keyword>
<evidence type="ECO:0000256" key="1">
    <source>
        <dbReference type="ARBA" id="ARBA00005417"/>
    </source>
</evidence>
<gene>
    <name evidence="6" type="ORF">C7460_114139</name>
</gene>
<sequence length="406" mass="45789">MNQPTHWNILVPNGAGKEQLIKDILNNKLLPELAGQKTELYAASAIARYIREEELHDLYVVTNERGQPLKSMSSGERKKALLRHILQQKPDVLILDNPLDSLDVAGRTALIEQISQLATDTAIVNIVSRKRDFLALDSSHLIYQNKTLKAYPGESNEPTKRWFAQDLPAPISEPPTSANPLIDLRQVSVSYSERPILQDITWQIAPGAFWQLKGPNGAGKTTLLTMITGDNHKGYGQDLTLFGYKKGSGESVWDIKKNIGYYTSTMTHDFWRHQSIEYMVISGYFDSVGLYQRPSELQLRRTKEWLELIGLEKQREKPFVSLPVGWRRLVLIVRAMVKHPPLLILDEPTSDLDDENTALITELINKIANESNTAILYVSHQDEPGLQPEHVFELIPTPEGSAGKIL</sequence>
<dbReference type="InterPro" id="IPR003439">
    <property type="entry name" value="ABC_transporter-like_ATP-bd"/>
</dbReference>
<evidence type="ECO:0000256" key="2">
    <source>
        <dbReference type="ARBA" id="ARBA00022448"/>
    </source>
</evidence>
<dbReference type="GO" id="GO:0005524">
    <property type="term" value="F:ATP binding"/>
    <property type="evidence" value="ECO:0007669"/>
    <property type="project" value="UniProtKB-KW"/>
</dbReference>
<dbReference type="Gene3D" id="3.40.50.300">
    <property type="entry name" value="P-loop containing nucleotide triphosphate hydrolases"/>
    <property type="match status" value="2"/>
</dbReference>
<name>A0A3D9L1H2_MARFU</name>